<name>A0A060D739_9EUKA</name>
<gene>
    <name evidence="1" type="ORF">M951_chr258</name>
</gene>
<evidence type="ECO:0000313" key="1">
    <source>
        <dbReference type="EMBL" id="AIB09761.1"/>
    </source>
</evidence>
<reference evidence="1 2" key="1">
    <citation type="journal article" date="2014" name="BMC Genomics">
        <title>Nucleomorph and plastid genome sequences of the chlorarachniophyte Lotharella oceanica: convergent reductive evolution and frequent recombination in nucleomorph-bearing algae.</title>
        <authorList>
            <person name="Tanifuji G."/>
            <person name="Onodera N.T."/>
            <person name="Brown M.W."/>
            <person name="Curtis B.A."/>
            <person name="Roger A.J."/>
            <person name="Ka-Shu Wong G."/>
            <person name="Melkonian M."/>
            <person name="Archibald J.M."/>
        </authorList>
    </citation>
    <scope>NUCLEOTIDE SEQUENCE [LARGE SCALE GENOMIC DNA]</scope>
    <source>
        <strain evidence="1 2">CCMP622</strain>
    </source>
</reference>
<accession>A0A060D739</accession>
<geneLocation type="nucleomorph" evidence="1"/>
<protein>
    <submittedName>
        <fullName evidence="1">Uncharacterized protein</fullName>
    </submittedName>
</protein>
<dbReference type="AlphaFoldDB" id="A0A060D739"/>
<dbReference type="Proteomes" id="UP000243670">
    <property type="component" value="Nucleomorph 2"/>
</dbReference>
<sequence length="695" mass="83186">MMLLLFTCTMRTSKILRLYLKNFIIHNYNKIFWLTNQKFDRNFEIYLNLTHIKIINEHLWKLILNYPNEILYEIKKSFIKLFFIINPCKKNFEKIRSFSIFLISQENFNILYQNNINLRIYKKLITANLKLISQSKKKIKLFKLKIFCIKCKKIINFTFDNSHQTISFTKILLLIHDNKQYTKCNKEFIYFVKNSSTFIFEKFLKCQYISIVQKFVDKTTNLISITNYNPLFSLITGQCYNVIGILDIYKENVIITGTKKIFIIIKILGLKLDLHENSHKRIWYKLITTFHPIIKTSTFLDKIKSILFQNISGFEILKTVISCLLFIGYHEYKNTLMYISEKAIIGLISYPGFYNLLMNRLSNFSYNNSFINLKKVETTHYQKTKKKLFINDYMKKFKNKYNNILIFENFEILNNIFHDFLYELNETENYFLTINDHHLNFKLSIVIISNLNVAVEHNLIYLIQKKKKNRPNTLINILKYYDLIFDIKRNISSNIIIEKNSATILHNMSFFNSTLQKIQYIIINTNYFLIIHKIKNLKIAYFSEYLLKYIIKIFVTYRKFGGFFDINIMNTKNLNLILKLSRIIAKANQSTYIKKNHIDEAFKIIGYSQINSIDQYIFQKFKPIRHNYFNIIKKIILNIFFKVNILSIGKLFLNLKKLGIPISYSNYVIFTFLINQKIIMIGNYLKINNNYNVVK</sequence>
<evidence type="ECO:0000313" key="2">
    <source>
        <dbReference type="Proteomes" id="UP000243670"/>
    </source>
</evidence>
<organism evidence="1 2">
    <name type="scientific">Lotharella oceanica</name>
    <dbReference type="NCBI Taxonomy" id="641309"/>
    <lineage>
        <taxon>Eukaryota</taxon>
        <taxon>Sar</taxon>
        <taxon>Rhizaria</taxon>
        <taxon>Cercozoa</taxon>
        <taxon>Chlorarachniophyceae</taxon>
        <taxon>Lotharella</taxon>
    </lineage>
</organism>
<keyword evidence="1" id="KW-0542">Nucleomorph</keyword>
<dbReference type="EMBL" id="CP006628">
    <property type="protein sequence ID" value="AIB09761.1"/>
    <property type="molecule type" value="Genomic_DNA"/>
</dbReference>
<proteinExistence type="predicted"/>